<dbReference type="FunCoup" id="F0ZDP8">
    <property type="interactions" value="1136"/>
</dbReference>
<dbReference type="GO" id="GO:0005635">
    <property type="term" value="C:nuclear envelope"/>
    <property type="evidence" value="ECO:0000318"/>
    <property type="project" value="GO_Central"/>
</dbReference>
<dbReference type="InterPro" id="IPR011989">
    <property type="entry name" value="ARM-like"/>
</dbReference>
<dbReference type="Pfam" id="PF03378">
    <property type="entry name" value="CAS_CSE1"/>
    <property type="match status" value="1"/>
</dbReference>
<dbReference type="PANTHER" id="PTHR10997:SF8">
    <property type="entry name" value="EXPORTIN-2"/>
    <property type="match status" value="1"/>
</dbReference>
<comment type="subcellular location">
    <subcellularLocation>
        <location evidence="2">Cytoplasm</location>
    </subcellularLocation>
    <subcellularLocation>
        <location evidence="1">Nucleus</location>
    </subcellularLocation>
</comment>
<dbReference type="Proteomes" id="UP000001064">
    <property type="component" value="Unassembled WGS sequence"/>
</dbReference>
<reference evidence="10" key="1">
    <citation type="journal article" date="2011" name="Genome Biol.">
        <title>Comparative genomics of the social amoebae Dictyostelium discoideum and Dictyostelium purpureum.</title>
        <authorList>
            <consortium name="US DOE Joint Genome Institute (JGI-PGF)"/>
            <person name="Sucgang R."/>
            <person name="Kuo A."/>
            <person name="Tian X."/>
            <person name="Salerno W."/>
            <person name="Parikh A."/>
            <person name="Feasley C.L."/>
            <person name="Dalin E."/>
            <person name="Tu H."/>
            <person name="Huang E."/>
            <person name="Barry K."/>
            <person name="Lindquist E."/>
            <person name="Shapiro H."/>
            <person name="Bruce D."/>
            <person name="Schmutz J."/>
            <person name="Salamov A."/>
            <person name="Fey P."/>
            <person name="Gaudet P."/>
            <person name="Anjard C."/>
            <person name="Babu M.M."/>
            <person name="Basu S."/>
            <person name="Bushmanova Y."/>
            <person name="van der Wel H."/>
            <person name="Katoh-Kurasawa M."/>
            <person name="Dinh C."/>
            <person name="Coutinho P.M."/>
            <person name="Saito T."/>
            <person name="Elias M."/>
            <person name="Schaap P."/>
            <person name="Kay R.R."/>
            <person name="Henrissat B."/>
            <person name="Eichinger L."/>
            <person name="Rivero F."/>
            <person name="Putnam N.H."/>
            <person name="West C.M."/>
            <person name="Loomis W.F."/>
            <person name="Chisholm R.L."/>
            <person name="Shaulsky G."/>
            <person name="Strassmann J.E."/>
            <person name="Queller D.C."/>
            <person name="Kuspa A."/>
            <person name="Grigoriev I.V."/>
        </authorList>
    </citation>
    <scope>NUCLEOTIDE SEQUENCE [LARGE SCALE GENOMIC DNA]</scope>
    <source>
        <strain evidence="10">QSDP1</strain>
    </source>
</reference>
<evidence type="ECO:0000256" key="3">
    <source>
        <dbReference type="ARBA" id="ARBA00008669"/>
    </source>
</evidence>
<keyword evidence="6" id="KW-0653">Protein transport</keyword>
<evidence type="ECO:0000259" key="8">
    <source>
        <dbReference type="PROSITE" id="PS50166"/>
    </source>
</evidence>
<dbReference type="Gene3D" id="1.25.10.10">
    <property type="entry name" value="Leucine-rich Repeat Variant"/>
    <property type="match status" value="1"/>
</dbReference>
<dbReference type="VEuPathDB" id="AmoebaDB:DICPUDRAFT_97076"/>
<dbReference type="GO" id="GO:0005049">
    <property type="term" value="F:nuclear export signal receptor activity"/>
    <property type="evidence" value="ECO:0000318"/>
    <property type="project" value="GO_Central"/>
</dbReference>
<dbReference type="SUPFAM" id="SSF48371">
    <property type="entry name" value="ARM repeat"/>
    <property type="match status" value="1"/>
</dbReference>
<comment type="similarity">
    <text evidence="3">Belongs to the XPO2/CSE1 family.</text>
</comment>
<dbReference type="GO" id="GO:0006611">
    <property type="term" value="P:protein export from nucleus"/>
    <property type="evidence" value="ECO:0000318"/>
    <property type="project" value="GO_Central"/>
</dbReference>
<evidence type="ECO:0000256" key="1">
    <source>
        <dbReference type="ARBA" id="ARBA00004123"/>
    </source>
</evidence>
<dbReference type="InterPro" id="IPR005043">
    <property type="entry name" value="XPO2_C"/>
</dbReference>
<evidence type="ECO:0000256" key="7">
    <source>
        <dbReference type="ARBA" id="ARBA00023242"/>
    </source>
</evidence>
<dbReference type="RefSeq" id="XP_003285527.1">
    <property type="nucleotide sequence ID" value="XM_003285479.1"/>
</dbReference>
<dbReference type="GeneID" id="10503139"/>
<dbReference type="STRING" id="5786.F0ZDP8"/>
<dbReference type="PROSITE" id="PS50166">
    <property type="entry name" value="IMPORTIN_B_NT"/>
    <property type="match status" value="1"/>
</dbReference>
<dbReference type="OrthoDB" id="3268246at2759"/>
<dbReference type="PANTHER" id="PTHR10997">
    <property type="entry name" value="IMPORTIN-7, 8, 11"/>
    <property type="match status" value="1"/>
</dbReference>
<evidence type="ECO:0000256" key="5">
    <source>
        <dbReference type="ARBA" id="ARBA00022490"/>
    </source>
</evidence>
<dbReference type="KEGG" id="dpp:DICPUDRAFT_97076"/>
<dbReference type="OMA" id="AENEFLM"/>
<evidence type="ECO:0000256" key="2">
    <source>
        <dbReference type="ARBA" id="ARBA00004496"/>
    </source>
</evidence>
<evidence type="ECO:0000256" key="4">
    <source>
        <dbReference type="ARBA" id="ARBA00022448"/>
    </source>
</evidence>
<keyword evidence="5" id="KW-0963">Cytoplasm</keyword>
<dbReference type="GO" id="GO:0031267">
    <property type="term" value="F:small GTPase binding"/>
    <property type="evidence" value="ECO:0007669"/>
    <property type="project" value="InterPro"/>
</dbReference>
<accession>F0ZDP8</accession>
<proteinExistence type="inferred from homology"/>
<dbReference type="InterPro" id="IPR016024">
    <property type="entry name" value="ARM-type_fold"/>
</dbReference>
<evidence type="ECO:0000256" key="6">
    <source>
        <dbReference type="ARBA" id="ARBA00022927"/>
    </source>
</evidence>
<dbReference type="InParanoid" id="F0ZDP8"/>
<dbReference type="GO" id="GO:0005829">
    <property type="term" value="C:cytosol"/>
    <property type="evidence" value="ECO:0000318"/>
    <property type="project" value="GO_Central"/>
</dbReference>
<keyword evidence="7" id="KW-0539">Nucleus</keyword>
<dbReference type="EMBL" id="GL870987">
    <property type="protein sequence ID" value="EGC37956.1"/>
    <property type="molecule type" value="Genomic_DNA"/>
</dbReference>
<feature type="domain" description="Importin N-terminal" evidence="8">
    <location>
        <begin position="29"/>
        <end position="103"/>
    </location>
</feature>
<evidence type="ECO:0000313" key="9">
    <source>
        <dbReference type="EMBL" id="EGC37956.1"/>
    </source>
</evidence>
<gene>
    <name evidence="9" type="ORF">DICPUDRAFT_97076</name>
</gene>
<organism evidence="9 10">
    <name type="scientific">Dictyostelium purpureum</name>
    <name type="common">Slime mold</name>
    <dbReference type="NCBI Taxonomy" id="5786"/>
    <lineage>
        <taxon>Eukaryota</taxon>
        <taxon>Amoebozoa</taxon>
        <taxon>Evosea</taxon>
        <taxon>Eumycetozoa</taxon>
        <taxon>Dictyostelia</taxon>
        <taxon>Dictyosteliales</taxon>
        <taxon>Dictyosteliaceae</taxon>
        <taxon>Dictyostelium</taxon>
    </lineage>
</organism>
<protein>
    <recommendedName>
        <fullName evidence="8">Importin N-terminal domain-containing protein</fullName>
    </recommendedName>
</protein>
<dbReference type="eggNOG" id="KOG1992">
    <property type="taxonomic scope" value="Eukaryota"/>
</dbReference>
<sequence length="942" mass="107693">MELSNEVIGQLSSVFKDANSHDTVLRESATEKIAAFKKNPGAAVTLLIFQNNPNLDISTRLYAAITFKNLVKEGWENSDETENPIPANDKEKVKSVFVDFVLASTQFPSTQAQLLEALSIISLYDFPREWPTILPNLISKFATSDVNVLTIILKMLHTILKKYRGQEKKDSILAELKEILSKLPEPYLALLINTGKLVDVSLQNEAQLFSLLNCIHYLFEIYFSMSSVDLPEFFEDHLGDFTNEFQRYLKLETNFRSIISSKNEEPSLLKKIQTSICEIINLYTQIYDEEFQEYLQPFVESIWTLLTKTSNEISNDPFTYSSIKFLGTVSTSISHKLFDNPAILQQLCSMVITPNIELRESDLELYEDNPVEYMRRDIEGSDSDTRRRAAIELVKGLRKYYETPVFQLLSADIKNLLDKYNQNKKDNWNCKDSAIFLVTALAIKSESNSQLVNIVDFYKQSIEPELSSQDTQPILKADCLKFITIFRSQIPAVEYTRILNHVLPCLQNPDYIIHTYASSCIDRLLAEKNPDGSPRLPSQFVADNLANILIPLANVFSFPCSRQNDRTMKTIVRVVIMTQGKINEEITVSLLQKFISILLEESKNPGNHNFVHYCFEIVGTLLKNIASKPQAPNTVLPLIQTVLQNQVVDFTPYCFQLFSILVENSSQEYLNNYIQQLPMFLTPAVWRNQADYPPLVRLLQAFIKKDAVGIVNRNQLEPILGIFRKLVLSPSQDHEAFFILESLVENLDYSHLEKYLVNIFDVILTRISNKKTQKVVRCFTIFFSIFIIKFGVVQSAQITKSIKPDLWESILERLWLPTVNDINGSIEKKIISICLTNMICCGDILTNTNLWIKLLQCQYNILTGKKSTEADGAVEELYIDKQQEEGYQPTFTQLAFSKKVDVDPFPAINDPSVYFNQMFSEFRQRADNSLITKLVADSGVQL</sequence>
<keyword evidence="4" id="KW-0813">Transport</keyword>
<dbReference type="GO" id="GO:0006606">
    <property type="term" value="P:protein import into nucleus"/>
    <property type="evidence" value="ECO:0000318"/>
    <property type="project" value="GO_Central"/>
</dbReference>
<dbReference type="AlphaFoldDB" id="F0ZDP8"/>
<dbReference type="Pfam" id="PF08506">
    <property type="entry name" value="Cse1"/>
    <property type="match status" value="1"/>
</dbReference>
<name>F0ZDP8_DICPU</name>
<dbReference type="InterPro" id="IPR013713">
    <property type="entry name" value="XPO2_central"/>
</dbReference>
<evidence type="ECO:0000313" key="10">
    <source>
        <dbReference type="Proteomes" id="UP000001064"/>
    </source>
</evidence>
<dbReference type="Pfam" id="PF03810">
    <property type="entry name" value="IBN_N"/>
    <property type="match status" value="1"/>
</dbReference>
<dbReference type="FunFam" id="1.25.10.10:FF:000507">
    <property type="entry name" value="Exportin-2"/>
    <property type="match status" value="1"/>
</dbReference>
<dbReference type="SMART" id="SM00913">
    <property type="entry name" value="IBN_N"/>
    <property type="match status" value="1"/>
</dbReference>
<dbReference type="InterPro" id="IPR001494">
    <property type="entry name" value="Importin-beta_N"/>
</dbReference>
<keyword evidence="10" id="KW-1185">Reference proteome</keyword>